<feature type="transmembrane region" description="Helical" evidence="1">
    <location>
        <begin position="202"/>
        <end position="234"/>
    </location>
</feature>
<evidence type="ECO:0000313" key="3">
    <source>
        <dbReference type="EMBL" id="BAQ01317.1"/>
    </source>
</evidence>
<evidence type="ECO:0000313" key="5">
    <source>
        <dbReference type="Proteomes" id="UP000480485"/>
    </source>
</evidence>
<keyword evidence="1" id="KW-0812">Transmembrane</keyword>
<protein>
    <submittedName>
        <fullName evidence="3 4">O-antigen polymerase</fullName>
    </submittedName>
</protein>
<reference evidence="2" key="2">
    <citation type="journal article" date="2016" name="PLoS ONE">
        <title>Comparison of O-Antigen Gene Clusters of All O-Serogroups of Escherichia coli and Proposal for Adopting a New Nomenclature for O-Typing.</title>
        <authorList>
            <person name="DebRoy C."/>
            <person name="Fratamico P.M."/>
            <person name="Yan X."/>
            <person name="Baranzoni G."/>
            <person name="Liu Y."/>
            <person name="Needleman D.S."/>
            <person name="Tebbs R."/>
            <person name="O'Connell C.D."/>
            <person name="Allred A."/>
            <person name="Swimley M."/>
            <person name="Mwangi M."/>
            <person name="Kapur V."/>
            <person name="Raygoza Garay J.A."/>
            <person name="Roberts E.L."/>
            <person name="Katani R."/>
        </authorList>
    </citation>
    <scope>NUCLEOTIDE SEQUENCE</scope>
    <source>
        <strain evidence="2">H 53</strain>
    </source>
</reference>
<dbReference type="EMBL" id="AB812037">
    <property type="protein sequence ID" value="BAQ01317.1"/>
    <property type="molecule type" value="Genomic_DNA"/>
</dbReference>
<feature type="transmembrane region" description="Helical" evidence="1">
    <location>
        <begin position="171"/>
        <end position="195"/>
    </location>
</feature>
<evidence type="ECO:0000256" key="1">
    <source>
        <dbReference type="SAM" id="Phobius"/>
    </source>
</evidence>
<dbReference type="PATRIC" id="fig|562.7399.peg.2631"/>
<dbReference type="AlphaFoldDB" id="A0A0A8J5K8"/>
<feature type="transmembrane region" description="Helical" evidence="1">
    <location>
        <begin position="12"/>
        <end position="34"/>
    </location>
</feature>
<name>A0A0A8J5K8_ECOLX</name>
<feature type="transmembrane region" description="Helical" evidence="1">
    <location>
        <begin position="246"/>
        <end position="266"/>
    </location>
</feature>
<feature type="transmembrane region" description="Helical" evidence="1">
    <location>
        <begin position="78"/>
        <end position="97"/>
    </location>
</feature>
<dbReference type="EMBL" id="KJ778812">
    <property type="protein sequence ID" value="AIG62878.1"/>
    <property type="molecule type" value="Genomic_DNA"/>
</dbReference>
<feature type="transmembrane region" description="Helical" evidence="1">
    <location>
        <begin position="352"/>
        <end position="375"/>
    </location>
</feature>
<feature type="transmembrane region" description="Helical" evidence="1">
    <location>
        <begin position="54"/>
        <end position="71"/>
    </location>
</feature>
<gene>
    <name evidence="3" type="primary">wzy</name>
    <name evidence="4" type="ORF">GP954_03150</name>
</gene>
<feature type="transmembrane region" description="Helical" evidence="1">
    <location>
        <begin position="103"/>
        <end position="120"/>
    </location>
</feature>
<dbReference type="RefSeq" id="WP_001002891.1">
    <property type="nucleotide sequence ID" value="NZ_AP025546.1"/>
</dbReference>
<dbReference type="EMBL" id="WTRN01000017">
    <property type="protein sequence ID" value="MWT84191.1"/>
    <property type="molecule type" value="Genomic_DNA"/>
</dbReference>
<proteinExistence type="predicted"/>
<sequence length="424" mass="48532">MNEISSSTLVNNYNLSTTFIVKSLVGLLLINSLFSGVDFYQIGLMKGLSSIADFGLKIILVFVLLVLFKIRSFNLVKIFFFAFMLLIGAALGAFYHGAEYDKTFALLLNMILWFVIFSYAKELEHNFDIYRFSVKISSLFLGITLILYIMAKFGFHVKVLGGAWLYDENFRFAGTFSEPSLNGYYYGLMFLMVMLSNQKYRLILAFVFAITTYISGAKFSFLIIPVLLGLVYFFKVKGFYNYTYQLIPLSFIVLFVSLAFIYYDLFALIAAHLSNSETMTYVTRLGFPIVSIWHLSDYPLGSGVYGFKSTLSPFIQNYCQALSGLDVNCNEMRSYISSDDPSAYESFAPKDVLSFIILSFGLPGLLVFVLSISLLSARLKENKNYFIILMYIVASMLFTLPFRFILFYSFFMFQCYIYRMPSNK</sequence>
<organism evidence="3">
    <name type="scientific">Escherichia coli</name>
    <dbReference type="NCBI Taxonomy" id="562"/>
    <lineage>
        <taxon>Bacteria</taxon>
        <taxon>Pseudomonadati</taxon>
        <taxon>Pseudomonadota</taxon>
        <taxon>Gammaproteobacteria</taxon>
        <taxon>Enterobacterales</taxon>
        <taxon>Enterobacteriaceae</taxon>
        <taxon>Escherichia</taxon>
    </lineage>
</organism>
<accession>A0A0A8J5K8</accession>
<evidence type="ECO:0000313" key="2">
    <source>
        <dbReference type="EMBL" id="AIG62878.1"/>
    </source>
</evidence>
<reference evidence="3" key="1">
    <citation type="journal article" date="2014" name="DNA Res.">
        <title>A complete view of the genetic diversity of the Escherichia coli O-antigen biosynthesis gene cluster.</title>
        <authorList>
            <person name="Iguchi A."/>
            <person name="Iyoda S."/>
            <person name="Kikuchi T."/>
            <person name="Ogura Y."/>
            <person name="Katsura K."/>
            <person name="Ohnishi M."/>
            <person name="Hayashi T."/>
            <person name="Thomson N.R."/>
        </authorList>
    </citation>
    <scope>NUCLEOTIDE SEQUENCE</scope>
    <source>
        <strain evidence="3">H53</strain>
    </source>
</reference>
<evidence type="ECO:0000313" key="4">
    <source>
        <dbReference type="EMBL" id="MWT84191.1"/>
    </source>
</evidence>
<dbReference type="Proteomes" id="UP000480485">
    <property type="component" value="Unassembled WGS sequence"/>
</dbReference>
<keyword evidence="1" id="KW-1133">Transmembrane helix</keyword>
<feature type="transmembrane region" description="Helical" evidence="1">
    <location>
        <begin position="132"/>
        <end position="151"/>
    </location>
</feature>
<feature type="transmembrane region" description="Helical" evidence="1">
    <location>
        <begin position="387"/>
        <end position="411"/>
    </location>
</feature>
<reference evidence="4 5" key="3">
    <citation type="submission" date="2019-12" db="EMBL/GenBank/DDBJ databases">
        <title>Enteriobacteria Tanzani isolates_8377-8380.</title>
        <authorList>
            <person name="Subbiah M."/>
            <person name="Call D."/>
        </authorList>
    </citation>
    <scope>NUCLEOTIDE SEQUENCE [LARGE SCALE GENOMIC DNA]</scope>
    <source>
        <strain evidence="4 5">8378wC7</strain>
    </source>
</reference>
<keyword evidence="1" id="KW-0472">Membrane</keyword>